<sequence>MNTLAPLRAIQIFETLGRCDGLVETARRLDISPGAVSQQIKLLENALGVKLVTKEGKRMRLTATGRRYHESCLAAFETLRIAQDDIERSKNMRSLNVSALPSLLSKWLAPRINAWQKAHPDISVYLDGSHAEPSPDVYEIDFRISYGDRIDDAGTSIELFRDSVVPVCSPQILPRKGKVALKPADLAAFELIAVDWLPKFASPPSWRDWFAANGVETVTLREPHQVHSLSSVAIQAAIDGHGFVLAQCSMVADDLAAGRLSMPVVSAIPLPWPYFLTWRESTFDRPQCRAFHRWLLARAREQQRSIDLLALSFRQVQQPAN</sequence>
<dbReference type="CDD" id="cd08432">
    <property type="entry name" value="PBP2_GcdR_TrpI_HvrB_AmpR_like"/>
    <property type="match status" value="1"/>
</dbReference>
<reference evidence="6 7" key="1">
    <citation type="journal article" date="2024" name="Chem. Sci.">
        <title>Discovery of megapolipeptins by genome mining of a Burkholderiales bacteria collection.</title>
        <authorList>
            <person name="Paulo B.S."/>
            <person name="Recchia M.J.J."/>
            <person name="Lee S."/>
            <person name="Fergusson C.H."/>
            <person name="Romanowski S.B."/>
            <person name="Hernandez A."/>
            <person name="Krull N."/>
            <person name="Liu D.Y."/>
            <person name="Cavanagh H."/>
            <person name="Bos A."/>
            <person name="Gray C.A."/>
            <person name="Murphy B.T."/>
            <person name="Linington R.G."/>
            <person name="Eustaquio A.S."/>
        </authorList>
    </citation>
    <scope>NUCLEOTIDE SEQUENCE [LARGE SCALE GENOMIC DNA]</scope>
    <source>
        <strain evidence="6 7">RL17-338-BIC-A</strain>
    </source>
</reference>
<dbReference type="RefSeq" id="WP_408225718.1">
    <property type="nucleotide sequence ID" value="NZ_JAQQCF010000001.1"/>
</dbReference>
<dbReference type="Gene3D" id="1.10.10.10">
    <property type="entry name" value="Winged helix-like DNA-binding domain superfamily/Winged helix DNA-binding domain"/>
    <property type="match status" value="1"/>
</dbReference>
<dbReference type="InterPro" id="IPR036390">
    <property type="entry name" value="WH_DNA-bd_sf"/>
</dbReference>
<dbReference type="Proteomes" id="UP001629432">
    <property type="component" value="Unassembled WGS sequence"/>
</dbReference>
<dbReference type="SUPFAM" id="SSF46785">
    <property type="entry name" value="Winged helix' DNA-binding domain"/>
    <property type="match status" value="1"/>
</dbReference>
<organism evidence="6 7">
    <name type="scientific">Paraburkholderia metrosideri</name>
    <dbReference type="NCBI Taxonomy" id="580937"/>
    <lineage>
        <taxon>Bacteria</taxon>
        <taxon>Pseudomonadati</taxon>
        <taxon>Pseudomonadota</taxon>
        <taxon>Betaproteobacteria</taxon>
        <taxon>Burkholderiales</taxon>
        <taxon>Burkholderiaceae</taxon>
        <taxon>Paraburkholderia</taxon>
    </lineage>
</organism>
<keyword evidence="3" id="KW-0238">DNA-binding</keyword>
<dbReference type="PANTHER" id="PTHR30537">
    <property type="entry name" value="HTH-TYPE TRANSCRIPTIONAL REGULATOR"/>
    <property type="match status" value="1"/>
</dbReference>
<keyword evidence="4" id="KW-0804">Transcription</keyword>
<keyword evidence="2" id="KW-0805">Transcription regulation</keyword>
<evidence type="ECO:0000256" key="2">
    <source>
        <dbReference type="ARBA" id="ARBA00023015"/>
    </source>
</evidence>
<dbReference type="Gene3D" id="3.40.190.10">
    <property type="entry name" value="Periplasmic binding protein-like II"/>
    <property type="match status" value="2"/>
</dbReference>
<evidence type="ECO:0000313" key="7">
    <source>
        <dbReference type="Proteomes" id="UP001629432"/>
    </source>
</evidence>
<dbReference type="InterPro" id="IPR036388">
    <property type="entry name" value="WH-like_DNA-bd_sf"/>
</dbReference>
<evidence type="ECO:0000256" key="4">
    <source>
        <dbReference type="ARBA" id="ARBA00023163"/>
    </source>
</evidence>
<dbReference type="Pfam" id="PF00126">
    <property type="entry name" value="HTH_1"/>
    <property type="match status" value="1"/>
</dbReference>
<accession>A0ABW9DL32</accession>
<dbReference type="EMBL" id="JAQQCF010000001">
    <property type="protein sequence ID" value="MFM0635404.1"/>
    <property type="molecule type" value="Genomic_DNA"/>
</dbReference>
<evidence type="ECO:0000259" key="5">
    <source>
        <dbReference type="PROSITE" id="PS50931"/>
    </source>
</evidence>
<name>A0ABW9DL32_9BURK</name>
<dbReference type="InterPro" id="IPR005119">
    <property type="entry name" value="LysR_subst-bd"/>
</dbReference>
<gene>
    <name evidence="6" type="ORF">PQQ63_01660</name>
</gene>
<evidence type="ECO:0000313" key="6">
    <source>
        <dbReference type="EMBL" id="MFM0635404.1"/>
    </source>
</evidence>
<keyword evidence="7" id="KW-1185">Reference proteome</keyword>
<comment type="similarity">
    <text evidence="1">Belongs to the LysR transcriptional regulatory family.</text>
</comment>
<dbReference type="PROSITE" id="PS50931">
    <property type="entry name" value="HTH_LYSR"/>
    <property type="match status" value="1"/>
</dbReference>
<dbReference type="InterPro" id="IPR000847">
    <property type="entry name" value="LysR_HTH_N"/>
</dbReference>
<dbReference type="SUPFAM" id="SSF53850">
    <property type="entry name" value="Periplasmic binding protein-like II"/>
    <property type="match status" value="1"/>
</dbReference>
<protein>
    <submittedName>
        <fullName evidence="6">LysR substrate-binding domain-containing protein</fullName>
    </submittedName>
</protein>
<feature type="domain" description="HTH lysR-type" evidence="5">
    <location>
        <begin position="1"/>
        <end position="62"/>
    </location>
</feature>
<evidence type="ECO:0000256" key="1">
    <source>
        <dbReference type="ARBA" id="ARBA00009437"/>
    </source>
</evidence>
<dbReference type="Pfam" id="PF03466">
    <property type="entry name" value="LysR_substrate"/>
    <property type="match status" value="1"/>
</dbReference>
<comment type="caution">
    <text evidence="6">The sequence shown here is derived from an EMBL/GenBank/DDBJ whole genome shotgun (WGS) entry which is preliminary data.</text>
</comment>
<dbReference type="InterPro" id="IPR058163">
    <property type="entry name" value="LysR-type_TF_proteobact-type"/>
</dbReference>
<evidence type="ECO:0000256" key="3">
    <source>
        <dbReference type="ARBA" id="ARBA00023125"/>
    </source>
</evidence>
<proteinExistence type="inferred from homology"/>
<dbReference type="PANTHER" id="PTHR30537:SF74">
    <property type="entry name" value="HTH-TYPE TRANSCRIPTIONAL REGULATOR TRPI"/>
    <property type="match status" value="1"/>
</dbReference>